<reference evidence="2" key="1">
    <citation type="journal article" date="2023" name="IScience">
        <title>Live-bearing cockroach genome reveals convergent evolutionary mechanisms linked to viviparity in insects and beyond.</title>
        <authorList>
            <person name="Fouks B."/>
            <person name="Harrison M.C."/>
            <person name="Mikhailova A.A."/>
            <person name="Marchal E."/>
            <person name="English S."/>
            <person name="Carruthers M."/>
            <person name="Jennings E.C."/>
            <person name="Chiamaka E.L."/>
            <person name="Frigard R.A."/>
            <person name="Pippel M."/>
            <person name="Attardo G.M."/>
            <person name="Benoit J.B."/>
            <person name="Bornberg-Bauer E."/>
            <person name="Tobe S.S."/>
        </authorList>
    </citation>
    <scope>NUCLEOTIDE SEQUENCE</scope>
    <source>
        <strain evidence="2">Stay&amp;Tobe</strain>
    </source>
</reference>
<dbReference type="AlphaFoldDB" id="A0AAD8ET11"/>
<gene>
    <name evidence="2" type="ORF">L9F63_000842</name>
</gene>
<keyword evidence="3" id="KW-1185">Reference proteome</keyword>
<feature type="non-terminal residue" evidence="2">
    <location>
        <position position="75"/>
    </location>
</feature>
<feature type="non-terminal residue" evidence="2">
    <location>
        <position position="1"/>
    </location>
</feature>
<comment type="caution">
    <text evidence="2">The sequence shown here is derived from an EMBL/GenBank/DDBJ whole genome shotgun (WGS) entry which is preliminary data.</text>
</comment>
<accession>A0AAD8ET11</accession>
<evidence type="ECO:0000313" key="2">
    <source>
        <dbReference type="EMBL" id="KAJ9601004.1"/>
    </source>
</evidence>
<proteinExistence type="predicted"/>
<feature type="region of interest" description="Disordered" evidence="1">
    <location>
        <begin position="55"/>
        <end position="75"/>
    </location>
</feature>
<protein>
    <submittedName>
        <fullName evidence="2">Uncharacterized protein</fullName>
    </submittedName>
</protein>
<reference evidence="2" key="2">
    <citation type="submission" date="2023-05" db="EMBL/GenBank/DDBJ databases">
        <authorList>
            <person name="Fouks B."/>
        </authorList>
    </citation>
    <scope>NUCLEOTIDE SEQUENCE</scope>
    <source>
        <strain evidence="2">Stay&amp;Tobe</strain>
        <tissue evidence="2">Testes</tissue>
    </source>
</reference>
<name>A0AAD8ET11_DIPPU</name>
<organism evidence="2 3">
    <name type="scientific">Diploptera punctata</name>
    <name type="common">Pacific beetle cockroach</name>
    <dbReference type="NCBI Taxonomy" id="6984"/>
    <lineage>
        <taxon>Eukaryota</taxon>
        <taxon>Metazoa</taxon>
        <taxon>Ecdysozoa</taxon>
        <taxon>Arthropoda</taxon>
        <taxon>Hexapoda</taxon>
        <taxon>Insecta</taxon>
        <taxon>Pterygota</taxon>
        <taxon>Neoptera</taxon>
        <taxon>Polyneoptera</taxon>
        <taxon>Dictyoptera</taxon>
        <taxon>Blattodea</taxon>
        <taxon>Blaberoidea</taxon>
        <taxon>Blaberidae</taxon>
        <taxon>Diplopterinae</taxon>
        <taxon>Diploptera</taxon>
    </lineage>
</organism>
<evidence type="ECO:0000256" key="1">
    <source>
        <dbReference type="SAM" id="MobiDB-lite"/>
    </source>
</evidence>
<dbReference type="EMBL" id="JASPKZ010000038">
    <property type="protein sequence ID" value="KAJ9601004.1"/>
    <property type="molecule type" value="Genomic_DNA"/>
</dbReference>
<dbReference type="Proteomes" id="UP001233999">
    <property type="component" value="Unassembled WGS sequence"/>
</dbReference>
<evidence type="ECO:0000313" key="3">
    <source>
        <dbReference type="Proteomes" id="UP001233999"/>
    </source>
</evidence>
<sequence length="75" mass="8709">LYKFLYILRIWLAHDLRSNIPENVYRCTPCPIQTSHILIDNNSQSKRNYEMRRDSVRANNGAHTEGRSGSDIFAA</sequence>